<proteinExistence type="inferred from homology"/>
<gene>
    <name evidence="4" type="ORF">AFUS01_LOCUS4562</name>
</gene>
<evidence type="ECO:0000256" key="1">
    <source>
        <dbReference type="ARBA" id="ARBA00007950"/>
    </source>
</evidence>
<dbReference type="OrthoDB" id="10062814at2759"/>
<sequence length="472" mass="52440">MPSASAKVEKVADFMDSFKQAIVVVEHKIRNLEKRKGKLDSYKQEQEQGKELNADQLAAVAKYNEVVQQLDFSRDLVKQLGQIGEETNRMYKKQQKKEQTERAVVETDRYRQLLLFQRVLDQILNNQRIRQDFVNGVQGTVKLSQDDLNSLDEFASLISPDRDSPEYLKQVDSAAEHIALLFQGKTKAVAGKNYKEIQTLLLSISSCEYFDPKNLVITAEEPQQPEPEPQVTIPPVAPVPVIDPVPAQIIHPQESTYNFMQESQIDIESPHMDPAVVSVSSFAPPPLPHTNKNEEEIDEWDQGGVPSATFNNSNAPAPDEANGRGDGANVFDRTVRGGFQNNFRGRGGGRRVTNGYRDHRSGPRGGNRGYQNGRGGYRGEPRERNDRTDRADAETDSNIFDPNNARNSRKRRGGGPGYNSNSTGNPSIPSHNIAYAAATTTFVAPAGHASGQPRPPRPVQSQQGRNASYVKH</sequence>
<dbReference type="InterPro" id="IPR041637">
    <property type="entry name" value="Caprin-1_dimer"/>
</dbReference>
<dbReference type="InterPro" id="IPR028816">
    <property type="entry name" value="Caprin"/>
</dbReference>
<feature type="compositionally biased region" description="Basic and acidic residues" evidence="2">
    <location>
        <begin position="377"/>
        <end position="393"/>
    </location>
</feature>
<comment type="caution">
    <text evidence="4">The sequence shown here is derived from an EMBL/GenBank/DDBJ whole genome shotgun (WGS) entry which is preliminary data.</text>
</comment>
<protein>
    <recommendedName>
        <fullName evidence="3">Caprin-1 dimerization domain-containing protein</fullName>
    </recommendedName>
</protein>
<organism evidence="4 5">
    <name type="scientific">Allacma fusca</name>
    <dbReference type="NCBI Taxonomy" id="39272"/>
    <lineage>
        <taxon>Eukaryota</taxon>
        <taxon>Metazoa</taxon>
        <taxon>Ecdysozoa</taxon>
        <taxon>Arthropoda</taxon>
        <taxon>Hexapoda</taxon>
        <taxon>Collembola</taxon>
        <taxon>Symphypleona</taxon>
        <taxon>Sminthuridae</taxon>
        <taxon>Allacma</taxon>
    </lineage>
</organism>
<dbReference type="PANTHER" id="PTHR22922">
    <property type="entry name" value="GPI-ANCHORED PROTEIN P137"/>
    <property type="match status" value="1"/>
</dbReference>
<feature type="region of interest" description="Disordered" evidence="2">
    <location>
        <begin position="444"/>
        <end position="472"/>
    </location>
</feature>
<name>A0A8J2NQS4_9HEXA</name>
<feature type="compositionally biased region" description="Polar residues" evidence="2">
    <location>
        <begin position="418"/>
        <end position="430"/>
    </location>
</feature>
<keyword evidence="5" id="KW-1185">Reference proteome</keyword>
<evidence type="ECO:0000313" key="4">
    <source>
        <dbReference type="EMBL" id="CAG7704213.1"/>
    </source>
</evidence>
<dbReference type="GO" id="GO:0003723">
    <property type="term" value="F:RNA binding"/>
    <property type="evidence" value="ECO:0007669"/>
    <property type="project" value="TreeGrafter"/>
</dbReference>
<feature type="domain" description="Caprin-1 dimerization" evidence="3">
    <location>
        <begin position="96"/>
        <end position="211"/>
    </location>
</feature>
<dbReference type="Pfam" id="PF18293">
    <property type="entry name" value="Caprin-1_dimer"/>
    <property type="match status" value="1"/>
</dbReference>
<dbReference type="Proteomes" id="UP000708208">
    <property type="component" value="Unassembled WGS sequence"/>
</dbReference>
<accession>A0A8J2NQS4</accession>
<dbReference type="EMBL" id="CAJVCH010028510">
    <property type="protein sequence ID" value="CAG7704213.1"/>
    <property type="molecule type" value="Genomic_DNA"/>
</dbReference>
<reference evidence="4" key="1">
    <citation type="submission" date="2021-06" db="EMBL/GenBank/DDBJ databases">
        <authorList>
            <person name="Hodson N. C."/>
            <person name="Mongue J. A."/>
            <person name="Jaron S. K."/>
        </authorList>
    </citation>
    <scope>NUCLEOTIDE SEQUENCE</scope>
</reference>
<feature type="compositionally biased region" description="Gly residues" evidence="2">
    <location>
        <begin position="363"/>
        <end position="376"/>
    </location>
</feature>
<dbReference type="PANTHER" id="PTHR22922:SF19">
    <property type="entry name" value="CAPRIN HOMOLOG"/>
    <property type="match status" value="1"/>
</dbReference>
<evidence type="ECO:0000259" key="3">
    <source>
        <dbReference type="Pfam" id="PF18293"/>
    </source>
</evidence>
<dbReference type="GO" id="GO:0005737">
    <property type="term" value="C:cytoplasm"/>
    <property type="evidence" value="ECO:0007669"/>
    <property type="project" value="TreeGrafter"/>
</dbReference>
<evidence type="ECO:0000256" key="2">
    <source>
        <dbReference type="SAM" id="MobiDB-lite"/>
    </source>
</evidence>
<feature type="region of interest" description="Disordered" evidence="2">
    <location>
        <begin position="301"/>
        <end position="432"/>
    </location>
</feature>
<dbReference type="AlphaFoldDB" id="A0A8J2NQS4"/>
<feature type="compositionally biased region" description="Polar residues" evidence="2">
    <location>
        <begin position="396"/>
        <end position="406"/>
    </location>
</feature>
<evidence type="ECO:0000313" key="5">
    <source>
        <dbReference type="Proteomes" id="UP000708208"/>
    </source>
</evidence>
<comment type="similarity">
    <text evidence="1">Belongs to the caprin family.</text>
</comment>